<dbReference type="Proteomes" id="UP000198704">
    <property type="component" value="Unassembled WGS sequence"/>
</dbReference>
<accession>A0A1H0KXC4</accession>
<dbReference type="RefSeq" id="WP_143012362.1">
    <property type="nucleotide sequence ID" value="NZ_FNHS01000029.1"/>
</dbReference>
<gene>
    <name evidence="1" type="ORF">SAMN05216360_12947</name>
</gene>
<name>A0A1H0KXC4_9HYPH</name>
<proteinExistence type="predicted"/>
<evidence type="ECO:0000313" key="1">
    <source>
        <dbReference type="EMBL" id="SDO60432.1"/>
    </source>
</evidence>
<dbReference type="EMBL" id="FNHS01000029">
    <property type="protein sequence ID" value="SDO60432.1"/>
    <property type="molecule type" value="Genomic_DNA"/>
</dbReference>
<organism evidence="1 2">
    <name type="scientific">Methylobacterium phyllostachyos</name>
    <dbReference type="NCBI Taxonomy" id="582672"/>
    <lineage>
        <taxon>Bacteria</taxon>
        <taxon>Pseudomonadati</taxon>
        <taxon>Pseudomonadota</taxon>
        <taxon>Alphaproteobacteria</taxon>
        <taxon>Hyphomicrobiales</taxon>
        <taxon>Methylobacteriaceae</taxon>
        <taxon>Methylobacterium</taxon>
    </lineage>
</organism>
<protein>
    <submittedName>
        <fullName evidence="1">Uncharacterized protein</fullName>
    </submittedName>
</protein>
<keyword evidence="2" id="KW-1185">Reference proteome</keyword>
<reference evidence="2" key="1">
    <citation type="submission" date="2016-10" db="EMBL/GenBank/DDBJ databases">
        <authorList>
            <person name="Varghese N."/>
            <person name="Submissions S."/>
        </authorList>
    </citation>
    <scope>NUCLEOTIDE SEQUENCE [LARGE SCALE GENOMIC DNA]</scope>
    <source>
        <strain evidence="2">BL47</strain>
    </source>
</reference>
<sequence length="90" mass="10066">MVDMQKAIIAFSNICLGDTLEKMAIELAKHNGGRPGAWLDAIEKAAIDNARHSHSEGLTVEEEHKVLDGAIKMLQFNFHNIREELNKKPD</sequence>
<dbReference type="STRING" id="582672.SAMN05216360_12947"/>
<evidence type="ECO:0000313" key="2">
    <source>
        <dbReference type="Proteomes" id="UP000198704"/>
    </source>
</evidence>
<dbReference type="AlphaFoldDB" id="A0A1H0KXC4"/>